<organism evidence="2 3">
    <name type="scientific">Parabacteroides distasonis</name>
    <dbReference type="NCBI Taxonomy" id="823"/>
    <lineage>
        <taxon>Bacteria</taxon>
        <taxon>Pseudomonadati</taxon>
        <taxon>Bacteroidota</taxon>
        <taxon>Bacteroidia</taxon>
        <taxon>Bacteroidales</taxon>
        <taxon>Tannerellaceae</taxon>
        <taxon>Parabacteroides</taxon>
    </lineage>
</organism>
<feature type="signal peptide" evidence="1">
    <location>
        <begin position="1"/>
        <end position="25"/>
    </location>
</feature>
<gene>
    <name evidence="2" type="ORF">GKD70_24620</name>
</gene>
<dbReference type="Proteomes" id="UP000441609">
    <property type="component" value="Unassembled WGS sequence"/>
</dbReference>
<protein>
    <submittedName>
        <fullName evidence="2">DUF4465 domain-containing protein</fullName>
    </submittedName>
</protein>
<feature type="non-terminal residue" evidence="2">
    <location>
        <position position="113"/>
    </location>
</feature>
<evidence type="ECO:0000256" key="1">
    <source>
        <dbReference type="SAM" id="SignalP"/>
    </source>
</evidence>
<dbReference type="AlphaFoldDB" id="A0A9Q4MUE2"/>
<keyword evidence="1" id="KW-0732">Signal</keyword>
<comment type="caution">
    <text evidence="2">The sequence shown here is derived from an EMBL/GenBank/DDBJ whole genome shotgun (WGS) entry which is preliminary data.</text>
</comment>
<name>A0A9Q4MUE2_PARDI</name>
<evidence type="ECO:0000313" key="3">
    <source>
        <dbReference type="Proteomes" id="UP000441609"/>
    </source>
</evidence>
<evidence type="ECO:0000313" key="2">
    <source>
        <dbReference type="EMBL" id="MSB76425.1"/>
    </source>
</evidence>
<feature type="chain" id="PRO_5040155790" evidence="1">
    <location>
        <begin position="26"/>
        <end position="113"/>
    </location>
</feature>
<dbReference type="PROSITE" id="PS51257">
    <property type="entry name" value="PROKAR_LIPOPROTEIN"/>
    <property type="match status" value="1"/>
</dbReference>
<reference evidence="2 3" key="1">
    <citation type="journal article" date="2019" name="Nat. Med.">
        <title>A library of human gut bacterial isolates paired with longitudinal multiomics data enables mechanistic microbiome research.</title>
        <authorList>
            <person name="Poyet M."/>
            <person name="Groussin M."/>
            <person name="Gibbons S.M."/>
            <person name="Avila-Pacheco J."/>
            <person name="Jiang X."/>
            <person name="Kearney S.M."/>
            <person name="Perrotta A.R."/>
            <person name="Berdy B."/>
            <person name="Zhao S."/>
            <person name="Lieberman T.D."/>
            <person name="Swanson P.K."/>
            <person name="Smith M."/>
            <person name="Roesemann S."/>
            <person name="Alexander J.E."/>
            <person name="Rich S.A."/>
            <person name="Livny J."/>
            <person name="Vlamakis H."/>
            <person name="Clish C."/>
            <person name="Bullock K."/>
            <person name="Deik A."/>
            <person name="Scott J."/>
            <person name="Pierce K.A."/>
            <person name="Xavier R.J."/>
            <person name="Alm E.J."/>
        </authorList>
    </citation>
    <scope>NUCLEOTIDE SEQUENCE [LARGE SCALE GENOMIC DNA]</scope>
    <source>
        <strain evidence="2 3">BIOML-A20</strain>
    </source>
</reference>
<accession>A0A9Q4MUE2</accession>
<dbReference type="EMBL" id="WKMO01000154">
    <property type="protein sequence ID" value="MSB76425.1"/>
    <property type="molecule type" value="Genomic_DNA"/>
</dbReference>
<sequence>MKKNFRFLAMAVVAMAAAVFTGCSSDDDFLAPYEESAIQTRAISSTNALIDFDNVPSSVMASDQYGNNLYSATANGKQVTTGYITQIGQTGTYIQFPINYLEQEWVSGQPWEY</sequence>
<proteinExistence type="predicted"/>